<dbReference type="InterPro" id="IPR040177">
    <property type="entry name" value="SLC30A9"/>
</dbReference>
<feature type="transmembrane region" description="Helical" evidence="6">
    <location>
        <begin position="188"/>
        <end position="209"/>
    </location>
</feature>
<dbReference type="EMBL" id="LNQR01000028">
    <property type="protein sequence ID" value="KWT91795.1"/>
    <property type="molecule type" value="Genomic_DNA"/>
</dbReference>
<gene>
    <name evidence="9" type="ORF">ASN18_0697</name>
</gene>
<organism evidence="9 10">
    <name type="scientific">Candidatus Magnetominusculus xianensis</name>
    <dbReference type="NCBI Taxonomy" id="1748249"/>
    <lineage>
        <taxon>Bacteria</taxon>
        <taxon>Pseudomonadati</taxon>
        <taxon>Nitrospirota</taxon>
        <taxon>Nitrospiria</taxon>
        <taxon>Nitrospirales</taxon>
        <taxon>Nitrospiraceae</taxon>
        <taxon>Candidatus Magnetominusculus</taxon>
    </lineage>
</organism>
<feature type="domain" description="Cation efflux protein transmembrane" evidence="7">
    <location>
        <begin position="11"/>
        <end position="214"/>
    </location>
</feature>
<dbReference type="PANTHER" id="PTHR13414:SF9">
    <property type="entry name" value="PROTON-COUPLED ZINC ANTIPORTER SLC30A9, MITOCHONDRIAL"/>
    <property type="match status" value="1"/>
</dbReference>
<evidence type="ECO:0000256" key="1">
    <source>
        <dbReference type="ARBA" id="ARBA00004141"/>
    </source>
</evidence>
<dbReference type="NCBIfam" id="TIGR01297">
    <property type="entry name" value="CDF"/>
    <property type="match status" value="1"/>
</dbReference>
<evidence type="ECO:0000313" key="9">
    <source>
        <dbReference type="EMBL" id="KWT91795.1"/>
    </source>
</evidence>
<dbReference type="InterPro" id="IPR058533">
    <property type="entry name" value="Cation_efflux_TM"/>
</dbReference>
<feature type="transmembrane region" description="Helical" evidence="6">
    <location>
        <begin position="77"/>
        <end position="97"/>
    </location>
</feature>
<evidence type="ECO:0000256" key="6">
    <source>
        <dbReference type="SAM" id="Phobius"/>
    </source>
</evidence>
<dbReference type="PANTHER" id="PTHR13414">
    <property type="entry name" value="HUEL-CATION TRANSPORTER"/>
    <property type="match status" value="1"/>
</dbReference>
<dbReference type="RefSeq" id="WP_085051227.1">
    <property type="nucleotide sequence ID" value="NZ_LNQR01000028.1"/>
</dbReference>
<evidence type="ECO:0000259" key="8">
    <source>
        <dbReference type="Pfam" id="PF16916"/>
    </source>
</evidence>
<feature type="transmembrane region" description="Helical" evidence="6">
    <location>
        <begin position="36"/>
        <end position="56"/>
    </location>
</feature>
<dbReference type="SUPFAM" id="SSF161111">
    <property type="entry name" value="Cation efflux protein transmembrane domain-like"/>
    <property type="match status" value="1"/>
</dbReference>
<protein>
    <submittedName>
        <fullName evidence="9">Cation transporter</fullName>
    </submittedName>
</protein>
<feature type="domain" description="Cation efflux protein cytoplasmic" evidence="8">
    <location>
        <begin position="222"/>
        <end position="298"/>
    </location>
</feature>
<evidence type="ECO:0000256" key="3">
    <source>
        <dbReference type="ARBA" id="ARBA00022692"/>
    </source>
</evidence>
<evidence type="ECO:0000256" key="5">
    <source>
        <dbReference type="ARBA" id="ARBA00023136"/>
    </source>
</evidence>
<dbReference type="Pfam" id="PF01545">
    <property type="entry name" value="Cation_efflux"/>
    <property type="match status" value="1"/>
</dbReference>
<feature type="transmembrane region" description="Helical" evidence="6">
    <location>
        <begin position="9"/>
        <end position="30"/>
    </location>
</feature>
<keyword evidence="4 6" id="KW-1133">Transmembrane helix</keyword>
<dbReference type="Gene3D" id="3.30.70.1350">
    <property type="entry name" value="Cation efflux protein, cytoplasmic domain"/>
    <property type="match status" value="1"/>
</dbReference>
<dbReference type="InterPro" id="IPR027469">
    <property type="entry name" value="Cation_efflux_TMD_sf"/>
</dbReference>
<feature type="transmembrane region" description="Helical" evidence="6">
    <location>
        <begin position="155"/>
        <end position="182"/>
    </location>
</feature>
<sequence>MKEHGSKKAIYAACAANFGIMVIKAIMAFISGSSAMFAEAVHSGADMGNQLLLLVGMKRSTKASDKFHPFGYGKEQYFWAFLVAVVLFVLGAAFSLYEGVHKIMHPEEIKHPLYVFIVLGTSILLEGGSFLVAFKEFKKTNKGSILRNIKRSKDSNLIVVLVEDTAALVGMITAIIGVTLAVLTGMSVFDSIASIVIGLILGAVAIFLANEMRTLLIGEAASDETVEQIRTIAGSKDSVEKVGEVLTMHMGPEEVIATIDVDFKDNINVGNLETIIDEIKKEIRHKIPSVKRVYIEAETLSKVCSG</sequence>
<keyword evidence="10" id="KW-1185">Reference proteome</keyword>
<dbReference type="InterPro" id="IPR036837">
    <property type="entry name" value="Cation_efflux_CTD_sf"/>
</dbReference>
<reference evidence="9 10" key="1">
    <citation type="submission" date="2015-11" db="EMBL/GenBank/DDBJ databases">
        <authorList>
            <person name="Lin W."/>
        </authorList>
    </citation>
    <scope>NUCLEOTIDE SEQUENCE [LARGE SCALE GENOMIC DNA]</scope>
    <source>
        <strain evidence="9 10">HCH-1</strain>
    </source>
</reference>
<comment type="caution">
    <text evidence="9">The sequence shown here is derived from an EMBL/GenBank/DDBJ whole genome shotgun (WGS) entry which is preliminary data.</text>
</comment>
<feature type="transmembrane region" description="Helical" evidence="6">
    <location>
        <begin position="113"/>
        <end position="134"/>
    </location>
</feature>
<dbReference type="SUPFAM" id="SSF160240">
    <property type="entry name" value="Cation efflux protein cytoplasmic domain-like"/>
    <property type="match status" value="1"/>
</dbReference>
<evidence type="ECO:0000256" key="4">
    <source>
        <dbReference type="ARBA" id="ARBA00022989"/>
    </source>
</evidence>
<evidence type="ECO:0000313" key="10">
    <source>
        <dbReference type="Proteomes" id="UP000060487"/>
    </source>
</evidence>
<accession>A0ABR5SHT1</accession>
<dbReference type="Proteomes" id="UP000060487">
    <property type="component" value="Unassembled WGS sequence"/>
</dbReference>
<keyword evidence="3 6" id="KW-0812">Transmembrane</keyword>
<dbReference type="InterPro" id="IPR027470">
    <property type="entry name" value="Cation_efflux_CTD"/>
</dbReference>
<comment type="subcellular location">
    <subcellularLocation>
        <location evidence="1">Membrane</location>
        <topology evidence="1">Multi-pass membrane protein</topology>
    </subcellularLocation>
</comment>
<evidence type="ECO:0000256" key="2">
    <source>
        <dbReference type="ARBA" id="ARBA00022448"/>
    </source>
</evidence>
<evidence type="ECO:0000259" key="7">
    <source>
        <dbReference type="Pfam" id="PF01545"/>
    </source>
</evidence>
<dbReference type="InterPro" id="IPR002524">
    <property type="entry name" value="Cation_efflux"/>
</dbReference>
<name>A0ABR5SHT1_9BACT</name>
<keyword evidence="2" id="KW-0813">Transport</keyword>
<keyword evidence="5 6" id="KW-0472">Membrane</keyword>
<dbReference type="Pfam" id="PF16916">
    <property type="entry name" value="ZT_dimer"/>
    <property type="match status" value="1"/>
</dbReference>
<proteinExistence type="predicted"/>
<dbReference type="Gene3D" id="1.20.1510.10">
    <property type="entry name" value="Cation efflux protein transmembrane domain"/>
    <property type="match status" value="1"/>
</dbReference>